<evidence type="ECO:0000259" key="6">
    <source>
        <dbReference type="PROSITE" id="PS50023"/>
    </source>
</evidence>
<feature type="non-terminal residue" evidence="8">
    <location>
        <position position="1"/>
    </location>
</feature>
<evidence type="ECO:0000256" key="4">
    <source>
        <dbReference type="PROSITE-ProRule" id="PRU00125"/>
    </source>
</evidence>
<dbReference type="InterPro" id="IPR000198">
    <property type="entry name" value="RhoGAP_dom"/>
</dbReference>
<keyword evidence="3 4" id="KW-0862">Zinc</keyword>
<dbReference type="Gene3D" id="1.10.555.10">
    <property type="entry name" value="Rho GTPase activation protein"/>
    <property type="match status" value="1"/>
</dbReference>
<dbReference type="InterPro" id="IPR001781">
    <property type="entry name" value="Znf_LIM"/>
</dbReference>
<dbReference type="CDD" id="cd08368">
    <property type="entry name" value="LIM"/>
    <property type="match status" value="1"/>
</dbReference>
<dbReference type="GO" id="GO:0046872">
    <property type="term" value="F:metal ion binding"/>
    <property type="evidence" value="ECO:0007669"/>
    <property type="project" value="UniProtKB-KW"/>
</dbReference>
<dbReference type="AlphaFoldDB" id="A0A8H7V2N6"/>
<dbReference type="Pfam" id="PF00620">
    <property type="entry name" value="RhoGAP"/>
    <property type="match status" value="1"/>
</dbReference>
<evidence type="ECO:0000313" key="9">
    <source>
        <dbReference type="Proteomes" id="UP000650833"/>
    </source>
</evidence>
<protein>
    <submittedName>
        <fullName evidence="8">Uncharacterized protein</fullName>
    </submittedName>
</protein>
<feature type="region of interest" description="Disordered" evidence="5">
    <location>
        <begin position="939"/>
        <end position="967"/>
    </location>
</feature>
<dbReference type="PANTHER" id="PTHR23176">
    <property type="entry name" value="RHO/RAC/CDC GTPASE-ACTIVATING PROTEIN"/>
    <property type="match status" value="1"/>
</dbReference>
<dbReference type="InterPro" id="IPR050729">
    <property type="entry name" value="Rho-GAP"/>
</dbReference>
<evidence type="ECO:0000313" key="8">
    <source>
        <dbReference type="EMBL" id="KAG2201143.1"/>
    </source>
</evidence>
<comment type="caution">
    <text evidence="8">The sequence shown here is derived from an EMBL/GenBank/DDBJ whole genome shotgun (WGS) entry which is preliminary data.</text>
</comment>
<evidence type="ECO:0000259" key="7">
    <source>
        <dbReference type="PROSITE" id="PS50238"/>
    </source>
</evidence>
<dbReference type="EMBL" id="JAEPRC010000293">
    <property type="protein sequence ID" value="KAG2201143.1"/>
    <property type="molecule type" value="Genomic_DNA"/>
</dbReference>
<dbReference type="GO" id="GO:0005737">
    <property type="term" value="C:cytoplasm"/>
    <property type="evidence" value="ECO:0007669"/>
    <property type="project" value="TreeGrafter"/>
</dbReference>
<feature type="domain" description="LIM zinc-binding" evidence="6">
    <location>
        <begin position="264"/>
        <end position="324"/>
    </location>
</feature>
<feature type="region of interest" description="Disordered" evidence="5">
    <location>
        <begin position="410"/>
        <end position="430"/>
    </location>
</feature>
<keyword evidence="9" id="KW-1185">Reference proteome</keyword>
<evidence type="ECO:0000256" key="3">
    <source>
        <dbReference type="ARBA" id="ARBA00022833"/>
    </source>
</evidence>
<feature type="compositionally biased region" description="Low complexity" evidence="5">
    <location>
        <begin position="413"/>
        <end position="425"/>
    </location>
</feature>
<evidence type="ECO:0000256" key="5">
    <source>
        <dbReference type="SAM" id="MobiDB-lite"/>
    </source>
</evidence>
<keyword evidence="1" id="KW-0343">GTPase activation</keyword>
<dbReference type="Gene3D" id="2.10.110.10">
    <property type="entry name" value="Cysteine Rich Protein"/>
    <property type="match status" value="1"/>
</dbReference>
<dbReference type="PROSITE" id="PS50238">
    <property type="entry name" value="RHOGAP"/>
    <property type="match status" value="1"/>
</dbReference>
<dbReference type="InterPro" id="IPR008936">
    <property type="entry name" value="Rho_GTPase_activation_prot"/>
</dbReference>
<keyword evidence="4" id="KW-0440">LIM domain</keyword>
<accession>A0A8H7V2N6</accession>
<dbReference type="PANTHER" id="PTHR23176:SF129">
    <property type="entry name" value="RHO GTPASE ACTIVATING PROTEIN AT 16F, ISOFORM E-RELATED"/>
    <property type="match status" value="1"/>
</dbReference>
<dbReference type="Proteomes" id="UP000650833">
    <property type="component" value="Unassembled WGS sequence"/>
</dbReference>
<evidence type="ECO:0000256" key="2">
    <source>
        <dbReference type="ARBA" id="ARBA00022723"/>
    </source>
</evidence>
<evidence type="ECO:0000256" key="1">
    <source>
        <dbReference type="ARBA" id="ARBA00022468"/>
    </source>
</evidence>
<name>A0A8H7V2N6_9FUNG</name>
<feature type="domain" description="Rho-GAP" evidence="7">
    <location>
        <begin position="651"/>
        <end position="863"/>
    </location>
</feature>
<proteinExistence type="predicted"/>
<dbReference type="SMART" id="SM00324">
    <property type="entry name" value="RhoGAP"/>
    <property type="match status" value="1"/>
</dbReference>
<sequence>KCSLCVTPNTHQYEFKGQNYCRLHYSMIEQTHCAGCNQAILKQFVEHGDLPNQIWHPECYMIYKFWGAKLAPKKNTEQDIITIQTQIDKKVTRVWTDLSSFEESSANCISDMLLNVAAGAYIEGIRMANQFIMHLEVLFNALDAIEQAGRQELHCNNEANLICKQMIRFFQLLTAPPNDTSITQELLSLVTGLAQNLKSLIRIGLSAALNLEREFDIQNAIPQFLNQLLELEKKRVWIAGRYWFKDPPTPSTTRNNNSNNTQIDICCQCQLVVQDTDCYEFQHLQWHPSCFQCSKCKILLDETKALLLENVLYCQLCCKLDINHHSIAQCRHISLLQHNLNHLKAYLTKLSTTTATASPVTTNNLNGVKTLPNQVFIPETKRQKSILRVLGSRQQQQKLNRLNSVHLGQVGRTSSTTLKDSTSSSIGKKKGNLMISTSTTNSSSSQQPHFTALSSPISPAVSPFVSTSPTVTKGGKFTQSIRRTFSTSSQYSGKRRPSLYNVFQSKKREPRRASVLTIDESGHTSHKYVHLSTLTLSQCFIVRHAAVIAMEPLMGTIFSLDELIDLIDEKKEKKKKTHYQVNYSQNPASALWGKLITHIKASSSATTDTIETTKLKVNDNKTFGVSLATVAQRDHDRLIQKQQQKQDDDGVTLLDYTPALAASFTDNALIPVFVKSCIKVILQSDMSIEGVFRKNGNIRQLRTLSESIDRVNPATCTTDTMEKLLANQNAIQLAALLKKYLRELPEPLLTFSMYKLFVQCGRIMKDEERKKKVLHLAYCLLPKSNRDTAMMIFCCLKWVSTFSDTNKMDIPNLARVIAPSVLFERPSHTSNTSIVAAAVDLRQGAQDEINVIETLIREVDDISIIPSDLTIFTLHNINQDITDLNSRHFINHYQQLLSEMQNQKSKSENNSPVAASSPKKLTQSSLLLKYHIGVPKPLTFNSNNSPSSAVTTTPSKQRRTSWIPGLK</sequence>
<dbReference type="SMART" id="SM00132">
    <property type="entry name" value="LIM"/>
    <property type="match status" value="1"/>
</dbReference>
<organism evidence="8 9">
    <name type="scientific">Mucor plumbeus</name>
    <dbReference type="NCBI Taxonomy" id="97098"/>
    <lineage>
        <taxon>Eukaryota</taxon>
        <taxon>Fungi</taxon>
        <taxon>Fungi incertae sedis</taxon>
        <taxon>Mucoromycota</taxon>
        <taxon>Mucoromycotina</taxon>
        <taxon>Mucoromycetes</taxon>
        <taxon>Mucorales</taxon>
        <taxon>Mucorineae</taxon>
        <taxon>Mucoraceae</taxon>
        <taxon>Mucor</taxon>
    </lineage>
</organism>
<reference evidence="8" key="1">
    <citation type="submission" date="2020-12" db="EMBL/GenBank/DDBJ databases">
        <title>Metabolic potential, ecology and presence of endohyphal bacteria is reflected in genomic diversity of Mucoromycotina.</title>
        <authorList>
            <person name="Muszewska A."/>
            <person name="Okrasinska A."/>
            <person name="Steczkiewicz K."/>
            <person name="Drgas O."/>
            <person name="Orlowska M."/>
            <person name="Perlinska-Lenart U."/>
            <person name="Aleksandrzak-Piekarczyk T."/>
            <person name="Szatraj K."/>
            <person name="Zielenkiewicz U."/>
            <person name="Pilsyk S."/>
            <person name="Malc E."/>
            <person name="Mieczkowski P."/>
            <person name="Kruszewska J.S."/>
            <person name="Biernat P."/>
            <person name="Pawlowska J."/>
        </authorList>
    </citation>
    <scope>NUCLEOTIDE SEQUENCE</scope>
    <source>
        <strain evidence="8">CBS 226.32</strain>
    </source>
</reference>
<dbReference type="GO" id="GO:0005096">
    <property type="term" value="F:GTPase activator activity"/>
    <property type="evidence" value="ECO:0007669"/>
    <property type="project" value="UniProtKB-KW"/>
</dbReference>
<dbReference type="PROSITE" id="PS00478">
    <property type="entry name" value="LIM_DOMAIN_1"/>
    <property type="match status" value="1"/>
</dbReference>
<dbReference type="PROSITE" id="PS50023">
    <property type="entry name" value="LIM_DOMAIN_2"/>
    <property type="match status" value="1"/>
</dbReference>
<feature type="region of interest" description="Disordered" evidence="5">
    <location>
        <begin position="900"/>
        <end position="920"/>
    </location>
</feature>
<gene>
    <name evidence="8" type="ORF">INT46_010654</name>
</gene>
<dbReference type="OrthoDB" id="20689at2759"/>
<dbReference type="SUPFAM" id="SSF57716">
    <property type="entry name" value="Glucocorticoid receptor-like (DNA-binding domain)"/>
    <property type="match status" value="1"/>
</dbReference>
<dbReference type="SUPFAM" id="SSF48350">
    <property type="entry name" value="GTPase activation domain, GAP"/>
    <property type="match status" value="1"/>
</dbReference>
<keyword evidence="2 4" id="KW-0479">Metal-binding</keyword>
<feature type="compositionally biased region" description="Polar residues" evidence="5">
    <location>
        <begin position="939"/>
        <end position="955"/>
    </location>
</feature>
<dbReference type="GO" id="GO:0007165">
    <property type="term" value="P:signal transduction"/>
    <property type="evidence" value="ECO:0007669"/>
    <property type="project" value="InterPro"/>
</dbReference>